<dbReference type="PANTHER" id="PTHR30473">
    <property type="entry name" value="PROTEIN PHOH"/>
    <property type="match status" value="1"/>
</dbReference>
<dbReference type="InterPro" id="IPR002716">
    <property type="entry name" value="PIN_dom"/>
</dbReference>
<dbReference type="Gene3D" id="3.40.50.1010">
    <property type="entry name" value="5'-nuclease"/>
    <property type="match status" value="1"/>
</dbReference>
<keyword evidence="3" id="KW-0067">ATP-binding</keyword>
<evidence type="ECO:0000256" key="3">
    <source>
        <dbReference type="ARBA" id="ARBA00022840"/>
    </source>
</evidence>
<evidence type="ECO:0000259" key="5">
    <source>
        <dbReference type="SMART" id="SM00670"/>
    </source>
</evidence>
<comment type="similarity">
    <text evidence="4">In the N-terminal section; belongs to the PINc/VapC protein family.</text>
</comment>
<accession>A0A0C1JQB9</accession>
<dbReference type="InterPro" id="IPR003714">
    <property type="entry name" value="PhoH"/>
</dbReference>
<evidence type="ECO:0000256" key="4">
    <source>
        <dbReference type="ARBA" id="ARBA00046345"/>
    </source>
</evidence>
<dbReference type="EMBL" id="JSAN01000030">
    <property type="protein sequence ID" value="KIC73425.1"/>
    <property type="molecule type" value="Genomic_DNA"/>
</dbReference>
<dbReference type="InterPro" id="IPR051451">
    <property type="entry name" value="PhoH2-like"/>
</dbReference>
<dbReference type="Gene3D" id="3.40.50.300">
    <property type="entry name" value="P-loop containing nucleotide triphosphate hydrolases"/>
    <property type="match status" value="1"/>
</dbReference>
<comment type="caution">
    <text evidence="6">The sequence shown here is derived from an EMBL/GenBank/DDBJ whole genome shotgun (WGS) entry which is preliminary data.</text>
</comment>
<dbReference type="GO" id="GO:0005829">
    <property type="term" value="C:cytosol"/>
    <property type="evidence" value="ECO:0007669"/>
    <property type="project" value="TreeGrafter"/>
</dbReference>
<dbReference type="GO" id="GO:0005524">
    <property type="term" value="F:ATP binding"/>
    <property type="evidence" value="ECO:0007669"/>
    <property type="project" value="UniProtKB-KW"/>
</dbReference>
<dbReference type="Proteomes" id="UP000031465">
    <property type="component" value="Unassembled WGS sequence"/>
</dbReference>
<comment type="similarity">
    <text evidence="1">Belongs to the PhoH family.</text>
</comment>
<dbReference type="Pfam" id="PF02562">
    <property type="entry name" value="PhoH"/>
    <property type="match status" value="1"/>
</dbReference>
<evidence type="ECO:0000256" key="1">
    <source>
        <dbReference type="ARBA" id="ARBA00010393"/>
    </source>
</evidence>
<dbReference type="SMART" id="SM00670">
    <property type="entry name" value="PINc"/>
    <property type="match status" value="1"/>
</dbReference>
<dbReference type="Pfam" id="PF13638">
    <property type="entry name" value="PIN_4"/>
    <property type="match status" value="1"/>
</dbReference>
<protein>
    <submittedName>
        <fullName evidence="6">Uncharacterized protein YlaK</fullName>
    </submittedName>
</protein>
<dbReference type="SUPFAM" id="SSF52540">
    <property type="entry name" value="P-loop containing nucleoside triphosphate hydrolases"/>
    <property type="match status" value="1"/>
</dbReference>
<dbReference type="AlphaFoldDB" id="A0A0C1JQB9"/>
<dbReference type="SUPFAM" id="SSF88723">
    <property type="entry name" value="PIN domain-like"/>
    <property type="match status" value="1"/>
</dbReference>
<feature type="domain" description="PIN" evidence="5">
    <location>
        <begin position="28"/>
        <end position="154"/>
    </location>
</feature>
<name>A0A0C1JQB9_9BACT</name>
<dbReference type="PANTHER" id="PTHR30473:SF2">
    <property type="entry name" value="PIN DOMAIN-CONTAINING PROTEIN"/>
    <property type="match status" value="1"/>
</dbReference>
<dbReference type="PATRIC" id="fig|362787.3.peg.531"/>
<dbReference type="FunFam" id="3.40.50.300:FF:000013">
    <property type="entry name" value="PhoH family ATPase"/>
    <property type="match status" value="1"/>
</dbReference>
<evidence type="ECO:0000256" key="2">
    <source>
        <dbReference type="ARBA" id="ARBA00022741"/>
    </source>
</evidence>
<reference evidence="6 7" key="1">
    <citation type="journal article" date="2014" name="Mol. Biol. Evol.">
        <title>Massive expansion of Ubiquitination-related gene families within the Chlamydiae.</title>
        <authorList>
            <person name="Domman D."/>
            <person name="Collingro A."/>
            <person name="Lagkouvardos I."/>
            <person name="Gehre L."/>
            <person name="Weinmaier T."/>
            <person name="Rattei T."/>
            <person name="Subtil A."/>
            <person name="Horn M."/>
        </authorList>
    </citation>
    <scope>NUCLEOTIDE SEQUENCE [LARGE SCALE GENOMIC DNA]</scope>
    <source>
        <strain evidence="6 7">EI2</strain>
    </source>
</reference>
<evidence type="ECO:0000313" key="7">
    <source>
        <dbReference type="Proteomes" id="UP000031465"/>
    </source>
</evidence>
<gene>
    <name evidence="6" type="primary">ylaK</name>
    <name evidence="6" type="ORF">DB44_BG01140</name>
</gene>
<dbReference type="InterPro" id="IPR029060">
    <property type="entry name" value="PIN-like_dom_sf"/>
</dbReference>
<evidence type="ECO:0000313" key="6">
    <source>
        <dbReference type="EMBL" id="KIC73425.1"/>
    </source>
</evidence>
<organism evidence="6 7">
    <name type="scientific">Candidatus Protochlamydia amoebophila</name>
    <dbReference type="NCBI Taxonomy" id="362787"/>
    <lineage>
        <taxon>Bacteria</taxon>
        <taxon>Pseudomonadati</taxon>
        <taxon>Chlamydiota</taxon>
        <taxon>Chlamydiia</taxon>
        <taxon>Parachlamydiales</taxon>
        <taxon>Parachlamydiaceae</taxon>
        <taxon>Candidatus Protochlamydia</taxon>
    </lineage>
</organism>
<sequence>MLNFFLVSDQRAEYDALLIFRSKKMKYKTFVIDTNVFLIDPTALMKFPRHDVVIPVAVLEELDKFKRMPNELGKNARETIRFLDSLKNVGTGNLQSGVKLDNGATVKIQLEVKTDYKYNFELTINDNRILMAAYLLLERGEKVVFVSKDFAARVKAEALGIEAEDYENFKYSYEAVYRGIHRIDNMPKHEIDTFYKDGKLTVPNLKAHFNEYFVMTSAENTSAIGKYDPSHLRLEALLKTNQLWGIKPRNVEQRCAIDLLLRDDIKLVTLMGPAGTGKTILALACGLRKVFDEGVYSRILVTRPIVPLGRDIGYLPGTKEEKLFHWMQPIYDNLEYLCASTGGESSETLKWVLDSKKIEMEAVTYIRGRTLPKMYMIIDEAQNLTPHEIKTIISRAGEGTKVVLAGDPTQIDNPYLDKDSNGLTFTVGKFLDQKIYGHIFLDITERSELAAIAADVM</sequence>
<dbReference type="CDD" id="cd09883">
    <property type="entry name" value="PIN_VapC_PhoHL-ATPase"/>
    <property type="match status" value="1"/>
</dbReference>
<dbReference type="InterPro" id="IPR027417">
    <property type="entry name" value="P-loop_NTPase"/>
</dbReference>
<keyword evidence="2" id="KW-0547">Nucleotide-binding</keyword>
<proteinExistence type="inferred from homology"/>